<comment type="caution">
    <text evidence="3">The sequence shown here is derived from an EMBL/GenBank/DDBJ whole genome shotgun (WGS) entry which is preliminary data.</text>
</comment>
<reference evidence="3" key="1">
    <citation type="submission" date="2022-07" db="EMBL/GenBank/DDBJ databases">
        <title>Genome Sequence of Agrocybe chaxingu.</title>
        <authorList>
            <person name="Buettner E."/>
        </authorList>
    </citation>
    <scope>NUCLEOTIDE SEQUENCE</scope>
    <source>
        <strain evidence="3">MP-N11</strain>
    </source>
</reference>
<feature type="signal peptide" evidence="2">
    <location>
        <begin position="1"/>
        <end position="19"/>
    </location>
</feature>
<feature type="region of interest" description="Disordered" evidence="1">
    <location>
        <begin position="81"/>
        <end position="102"/>
    </location>
</feature>
<evidence type="ECO:0000313" key="3">
    <source>
        <dbReference type="EMBL" id="KAJ3515074.1"/>
    </source>
</evidence>
<evidence type="ECO:0000313" key="4">
    <source>
        <dbReference type="Proteomes" id="UP001148786"/>
    </source>
</evidence>
<feature type="chain" id="PRO_5040768813" evidence="2">
    <location>
        <begin position="20"/>
        <end position="207"/>
    </location>
</feature>
<name>A0A9W8MZ03_9AGAR</name>
<dbReference type="Proteomes" id="UP001148786">
    <property type="component" value="Unassembled WGS sequence"/>
</dbReference>
<keyword evidence="2" id="KW-0732">Signal</keyword>
<accession>A0A9W8MZ03</accession>
<evidence type="ECO:0000256" key="1">
    <source>
        <dbReference type="SAM" id="MobiDB-lite"/>
    </source>
</evidence>
<organism evidence="3 4">
    <name type="scientific">Agrocybe chaxingu</name>
    <dbReference type="NCBI Taxonomy" id="84603"/>
    <lineage>
        <taxon>Eukaryota</taxon>
        <taxon>Fungi</taxon>
        <taxon>Dikarya</taxon>
        <taxon>Basidiomycota</taxon>
        <taxon>Agaricomycotina</taxon>
        <taxon>Agaricomycetes</taxon>
        <taxon>Agaricomycetidae</taxon>
        <taxon>Agaricales</taxon>
        <taxon>Agaricineae</taxon>
        <taxon>Strophariaceae</taxon>
        <taxon>Agrocybe</taxon>
    </lineage>
</organism>
<proteinExistence type="predicted"/>
<evidence type="ECO:0000256" key="2">
    <source>
        <dbReference type="SAM" id="SignalP"/>
    </source>
</evidence>
<gene>
    <name evidence="3" type="ORF">NLJ89_g1992</name>
</gene>
<dbReference type="EMBL" id="JANKHO010000113">
    <property type="protein sequence ID" value="KAJ3515074.1"/>
    <property type="molecule type" value="Genomic_DNA"/>
</dbReference>
<protein>
    <submittedName>
        <fullName evidence="3">Uncharacterized protein</fullName>
    </submittedName>
</protein>
<sequence>MVKFSTLLFASAGIAAVVANPGLTSTTERELTAREMWESVYGREIIDNFTDRELEEREPFFPLIFGAIRAATTIGRVASKAHKAHSAVQNHKNNKKNNKRKREVEDDVLALRDVEDMEEREPFFPLIFGAIRAATTIGRVASKAHKAHSAVQNHKNNKKNNKRKRDLEDDSLYSRDELEMNARGFEDFDLEEREFNDWEEREFDDLD</sequence>
<feature type="compositionally biased region" description="Basic residues" evidence="1">
    <location>
        <begin position="155"/>
        <end position="164"/>
    </location>
</feature>
<keyword evidence="4" id="KW-1185">Reference proteome</keyword>
<dbReference type="OrthoDB" id="3049577at2759"/>
<feature type="region of interest" description="Disordered" evidence="1">
    <location>
        <begin position="144"/>
        <end position="173"/>
    </location>
</feature>
<dbReference type="AlphaFoldDB" id="A0A9W8MZ03"/>
<feature type="compositionally biased region" description="Basic residues" evidence="1">
    <location>
        <begin position="92"/>
        <end position="101"/>
    </location>
</feature>